<reference evidence="1" key="1">
    <citation type="journal article" date="2014" name="Front. Microbiol.">
        <title>High frequency of phylogenetically diverse reductive dehalogenase-homologous genes in deep subseafloor sedimentary metagenomes.</title>
        <authorList>
            <person name="Kawai M."/>
            <person name="Futagami T."/>
            <person name="Toyoda A."/>
            <person name="Takaki Y."/>
            <person name="Nishi S."/>
            <person name="Hori S."/>
            <person name="Arai W."/>
            <person name="Tsubouchi T."/>
            <person name="Morono Y."/>
            <person name="Uchiyama I."/>
            <person name="Ito T."/>
            <person name="Fujiyama A."/>
            <person name="Inagaki F."/>
            <person name="Takami H."/>
        </authorList>
    </citation>
    <scope>NUCLEOTIDE SEQUENCE</scope>
    <source>
        <strain evidence="1">Expedition CK06-06</strain>
    </source>
</reference>
<sequence length="59" mass="7145">MAKRQNKKVFRLLRALALELKDLPFETHKRIDAIVNDKHDGYDYNWVGIVDWWRNKVYG</sequence>
<accession>X0X764</accession>
<organism evidence="1">
    <name type="scientific">marine sediment metagenome</name>
    <dbReference type="NCBI Taxonomy" id="412755"/>
    <lineage>
        <taxon>unclassified sequences</taxon>
        <taxon>metagenomes</taxon>
        <taxon>ecological metagenomes</taxon>
    </lineage>
</organism>
<dbReference type="AlphaFoldDB" id="X0X764"/>
<dbReference type="EMBL" id="BARS01047951">
    <property type="protein sequence ID" value="GAG31247.1"/>
    <property type="molecule type" value="Genomic_DNA"/>
</dbReference>
<proteinExistence type="predicted"/>
<protein>
    <submittedName>
        <fullName evidence="1">Uncharacterized protein</fullName>
    </submittedName>
</protein>
<gene>
    <name evidence="1" type="ORF">S01H1_71957</name>
</gene>
<evidence type="ECO:0000313" key="1">
    <source>
        <dbReference type="EMBL" id="GAG31247.1"/>
    </source>
</evidence>
<name>X0X764_9ZZZZ</name>
<comment type="caution">
    <text evidence="1">The sequence shown here is derived from an EMBL/GenBank/DDBJ whole genome shotgun (WGS) entry which is preliminary data.</text>
</comment>